<proteinExistence type="predicted"/>
<evidence type="ECO:0000313" key="4">
    <source>
        <dbReference type="Proteomes" id="UP000004470"/>
    </source>
</evidence>
<gene>
    <name evidence="3" type="ORF">HMPREF0623_0917</name>
</gene>
<reference evidence="3" key="1">
    <citation type="submission" date="2010-07" db="EMBL/GenBank/DDBJ databases">
        <authorList>
            <person name="Muzny D."/>
            <person name="Qin X."/>
            <person name="Deng J."/>
            <person name="Jiang H."/>
            <person name="Liu Y."/>
            <person name="Qu J."/>
            <person name="Song X.-Z."/>
            <person name="Zhang L."/>
            <person name="Thornton R."/>
            <person name="Coyle M."/>
            <person name="Francisco L."/>
            <person name="Jackson L."/>
            <person name="Javaid M."/>
            <person name="Korchina V."/>
            <person name="Kovar C."/>
            <person name="Mata R."/>
            <person name="Mathew T."/>
            <person name="Ngo R."/>
            <person name="Nguyen L."/>
            <person name="Nguyen N."/>
            <person name="Okwuonu G."/>
            <person name="Ongeri F."/>
            <person name="Pham C."/>
            <person name="Simmons D."/>
            <person name="Wilczek-Boney K."/>
            <person name="Hale W."/>
            <person name="Jakkamsetti A."/>
            <person name="Pham P."/>
            <person name="Ruth R."/>
            <person name="San Lucas F."/>
            <person name="Warren J."/>
            <person name="Zhang J."/>
            <person name="Zhao Z."/>
            <person name="Zhou C."/>
            <person name="Zhu D."/>
            <person name="Lee S."/>
            <person name="Bess C."/>
            <person name="Blankenburg K."/>
            <person name="Forbes L."/>
            <person name="Fu Q."/>
            <person name="Gubbala S."/>
            <person name="Hirani K."/>
            <person name="Jayaseelan J.C."/>
            <person name="Lara F."/>
            <person name="Munidasa M."/>
            <person name="Palculict T."/>
            <person name="Patil S."/>
            <person name="Pu L.-L."/>
            <person name="Saada N."/>
            <person name="Tang L."/>
            <person name="Weissenberger G."/>
            <person name="Zhu Y."/>
            <person name="Hemphill L."/>
            <person name="Shang Y."/>
            <person name="Youmans B."/>
            <person name="Ayvaz T."/>
            <person name="Ross M."/>
            <person name="Santibanez J."/>
            <person name="Aqrawi P."/>
            <person name="Gross S."/>
            <person name="Joshi V."/>
            <person name="Fowler G."/>
            <person name="Nazareth L."/>
            <person name="Reid J."/>
            <person name="Worley K."/>
            <person name="Petrosino J."/>
            <person name="Highlander S."/>
            <person name="Gibbs R."/>
        </authorList>
    </citation>
    <scope>NUCLEOTIDE SEQUENCE [LARGE SCALE GENOMIC DNA]</scope>
    <source>
        <strain evidence="3">DSM 20284</strain>
    </source>
</reference>
<keyword evidence="4" id="KW-1185">Reference proteome</keyword>
<dbReference type="HOGENOM" id="CLU_1353198_0_0_9"/>
<protein>
    <recommendedName>
        <fullName evidence="2">Zinc-ribbon domain-containing protein</fullName>
    </recommendedName>
</protein>
<comment type="caution">
    <text evidence="3">The sequence shown here is derived from an EMBL/GenBank/DDBJ whole genome shotgun (WGS) entry which is preliminary data.</text>
</comment>
<dbReference type="InterPro" id="IPR026870">
    <property type="entry name" value="Zinc_ribbon_dom"/>
</dbReference>
<sequence>MVISVNLGGIIMVQSAVVENDSDAFSVSLLAFWVKGSITLDDAFLRVNMPNTVFFGLVPAGKQKDSSPLSGITNVYTSKSYKLSSIFLGLLIAIIGVALMGSSFFSALIAIIVGVLLIGSGIRTTFNYERSGISKTIDLPFFEAHHSEELEEKLTQKLATYQADRNVRAQTDRTIQQGAQNTQQIVNAVSGDANNAASSASAFCGSCGAPLAQGAKFCNKCGAQAN</sequence>
<organism evidence="3 4">
    <name type="scientific">Pediococcus acidilactici DSM 20284</name>
    <dbReference type="NCBI Taxonomy" id="862514"/>
    <lineage>
        <taxon>Bacteria</taxon>
        <taxon>Bacillati</taxon>
        <taxon>Bacillota</taxon>
        <taxon>Bacilli</taxon>
        <taxon>Lactobacillales</taxon>
        <taxon>Lactobacillaceae</taxon>
        <taxon>Pediococcus</taxon>
        <taxon>Pediococcus acidilactici group</taxon>
    </lineage>
</organism>
<dbReference type="Pfam" id="PF13240">
    <property type="entry name" value="Zn_Ribbon_1"/>
    <property type="match status" value="1"/>
</dbReference>
<evidence type="ECO:0000256" key="1">
    <source>
        <dbReference type="SAM" id="Phobius"/>
    </source>
</evidence>
<evidence type="ECO:0000259" key="2">
    <source>
        <dbReference type="Pfam" id="PF13240"/>
    </source>
</evidence>
<dbReference type="Proteomes" id="UP000004470">
    <property type="component" value="Unassembled WGS sequence"/>
</dbReference>
<accession>E0NFI7</accession>
<dbReference type="eggNOG" id="ENOG503303M">
    <property type="taxonomic scope" value="Bacteria"/>
</dbReference>
<dbReference type="EMBL" id="AEEG01000003">
    <property type="protein sequence ID" value="EFL95881.1"/>
    <property type="molecule type" value="Genomic_DNA"/>
</dbReference>
<feature type="domain" description="Zinc-ribbon" evidence="2">
    <location>
        <begin position="203"/>
        <end position="223"/>
    </location>
</feature>
<keyword evidence="1" id="KW-1133">Transmembrane helix</keyword>
<keyword evidence="1" id="KW-0812">Transmembrane</keyword>
<dbReference type="AlphaFoldDB" id="E0NFI7"/>
<keyword evidence="1" id="KW-0472">Membrane</keyword>
<name>E0NFI7_PEDAC</name>
<feature type="transmembrane region" description="Helical" evidence="1">
    <location>
        <begin position="83"/>
        <end position="101"/>
    </location>
</feature>
<evidence type="ECO:0000313" key="3">
    <source>
        <dbReference type="EMBL" id="EFL95881.1"/>
    </source>
</evidence>
<feature type="transmembrane region" description="Helical" evidence="1">
    <location>
        <begin position="107"/>
        <end position="126"/>
    </location>
</feature>